<dbReference type="InterPro" id="IPR018062">
    <property type="entry name" value="HTH_AraC-typ_CS"/>
</dbReference>
<sequence length="323" mass="36282">MTSLQSPHNLEYSVSESAHVSEHAATFRGWADNKMHQLAKYSPFKGVMRDHQATSNVRFSSERVETPALEQIGQIPLDKVVFAQGVSQEEVLVNGRFVGPDTIYVASGKSLHAVTKSAVLTNWLMVDKDFFFETLTPERSVFSEELPFEFFIRAGESQCFALESAFEEHFESLNSTTSPSTNTQLSGTRILGCANAILMFALESERLRLGSSTRTYIVERSCQLFLENVQNEDFGVLDLCNHLRVSRRTLQYSFETILGLSPIAYMRSVRLNIARRSLLDVSLGKIQEAALDAGFNHLGRFSKYYSDFYGELPSETVNRALNA</sequence>
<evidence type="ECO:0000259" key="4">
    <source>
        <dbReference type="PROSITE" id="PS01124"/>
    </source>
</evidence>
<keyword evidence="2" id="KW-0238">DNA-binding</keyword>
<evidence type="ECO:0000256" key="3">
    <source>
        <dbReference type="ARBA" id="ARBA00023163"/>
    </source>
</evidence>
<dbReference type="PANTHER" id="PTHR46796">
    <property type="entry name" value="HTH-TYPE TRANSCRIPTIONAL ACTIVATOR RHAS-RELATED"/>
    <property type="match status" value="1"/>
</dbReference>
<keyword evidence="3" id="KW-0804">Transcription</keyword>
<keyword evidence="6" id="KW-1185">Reference proteome</keyword>
<dbReference type="GO" id="GO:0003700">
    <property type="term" value="F:DNA-binding transcription factor activity"/>
    <property type="evidence" value="ECO:0007669"/>
    <property type="project" value="InterPro"/>
</dbReference>
<dbReference type="GO" id="GO:0043565">
    <property type="term" value="F:sequence-specific DNA binding"/>
    <property type="evidence" value="ECO:0007669"/>
    <property type="project" value="InterPro"/>
</dbReference>
<evidence type="ECO:0000313" key="5">
    <source>
        <dbReference type="EMBL" id="SDR53806.1"/>
    </source>
</evidence>
<reference evidence="6" key="1">
    <citation type="submission" date="2016-10" db="EMBL/GenBank/DDBJ databases">
        <authorList>
            <person name="Varghese N."/>
        </authorList>
    </citation>
    <scope>NUCLEOTIDE SEQUENCE [LARGE SCALE GENOMIC DNA]</scope>
    <source>
        <strain evidence="6">GAS106B</strain>
    </source>
</reference>
<protein>
    <submittedName>
        <fullName evidence="5">Helix-turn-helix domain-containing protein</fullName>
    </submittedName>
</protein>
<evidence type="ECO:0000256" key="1">
    <source>
        <dbReference type="ARBA" id="ARBA00023015"/>
    </source>
</evidence>
<dbReference type="InterPro" id="IPR018060">
    <property type="entry name" value="HTH_AraC"/>
</dbReference>
<evidence type="ECO:0000313" key="6">
    <source>
        <dbReference type="Proteomes" id="UP000183487"/>
    </source>
</evidence>
<dbReference type="AlphaFoldDB" id="A0A1H1JV11"/>
<dbReference type="EMBL" id="FNKP01000004">
    <property type="protein sequence ID" value="SDR53806.1"/>
    <property type="molecule type" value="Genomic_DNA"/>
</dbReference>
<proteinExistence type="predicted"/>
<dbReference type="Pfam" id="PF12833">
    <property type="entry name" value="HTH_18"/>
    <property type="match status" value="1"/>
</dbReference>
<organism evidence="5 6">
    <name type="scientific">Paraburkholderia fungorum</name>
    <dbReference type="NCBI Taxonomy" id="134537"/>
    <lineage>
        <taxon>Bacteria</taxon>
        <taxon>Pseudomonadati</taxon>
        <taxon>Pseudomonadota</taxon>
        <taxon>Betaproteobacteria</taxon>
        <taxon>Burkholderiales</taxon>
        <taxon>Burkholderiaceae</taxon>
        <taxon>Paraburkholderia</taxon>
    </lineage>
</organism>
<dbReference type="InterPro" id="IPR050204">
    <property type="entry name" value="AraC_XylS_family_regulators"/>
</dbReference>
<accession>A0A1H1JV11</accession>
<evidence type="ECO:0000256" key="2">
    <source>
        <dbReference type="ARBA" id="ARBA00023125"/>
    </source>
</evidence>
<dbReference type="RefSeq" id="WP_074773652.1">
    <property type="nucleotide sequence ID" value="NZ_FNKP01000004.1"/>
</dbReference>
<dbReference type="SMART" id="SM00342">
    <property type="entry name" value="HTH_ARAC"/>
    <property type="match status" value="1"/>
</dbReference>
<dbReference type="PROSITE" id="PS00041">
    <property type="entry name" value="HTH_ARAC_FAMILY_1"/>
    <property type="match status" value="1"/>
</dbReference>
<dbReference type="OrthoDB" id="185346at2"/>
<feature type="domain" description="HTH araC/xylS-type" evidence="4">
    <location>
        <begin position="219"/>
        <end position="319"/>
    </location>
</feature>
<dbReference type="PROSITE" id="PS01124">
    <property type="entry name" value="HTH_ARAC_FAMILY_2"/>
    <property type="match status" value="1"/>
</dbReference>
<dbReference type="Gene3D" id="1.10.10.60">
    <property type="entry name" value="Homeodomain-like"/>
    <property type="match status" value="1"/>
</dbReference>
<name>A0A1H1JV11_9BURK</name>
<dbReference type="Proteomes" id="UP000183487">
    <property type="component" value="Unassembled WGS sequence"/>
</dbReference>
<keyword evidence="1" id="KW-0805">Transcription regulation</keyword>
<gene>
    <name evidence="5" type="ORF">SAMN05443245_7273</name>
</gene>
<dbReference type="PANTHER" id="PTHR46796:SF12">
    <property type="entry name" value="HTH-TYPE DNA-BINDING TRANSCRIPTIONAL ACTIVATOR EUTR"/>
    <property type="match status" value="1"/>
</dbReference>